<dbReference type="InterPro" id="IPR042376">
    <property type="entry name" value="MED26"/>
</dbReference>
<keyword evidence="6" id="KW-0804">Transcription</keyword>
<evidence type="ECO:0000256" key="8">
    <source>
        <dbReference type="ARBA" id="ARBA00030125"/>
    </source>
</evidence>
<dbReference type="InterPro" id="IPR031416">
    <property type="entry name" value="Med26_C"/>
</dbReference>
<feature type="region of interest" description="Disordered" evidence="11">
    <location>
        <begin position="176"/>
        <end position="245"/>
    </location>
</feature>
<dbReference type="CDD" id="cd00183">
    <property type="entry name" value="TFIIS_I"/>
    <property type="match status" value="1"/>
</dbReference>
<keyword evidence="14" id="KW-1185">Reference proteome</keyword>
<accession>A0AAV2KPD5</accession>
<feature type="region of interest" description="Disordered" evidence="11">
    <location>
        <begin position="80"/>
        <end position="149"/>
    </location>
</feature>
<evidence type="ECO:0000256" key="11">
    <source>
        <dbReference type="SAM" id="MobiDB-lite"/>
    </source>
</evidence>
<dbReference type="EMBL" id="OZ035824">
    <property type="protein sequence ID" value="CAL1591812.1"/>
    <property type="molecule type" value="Genomic_DNA"/>
</dbReference>
<dbReference type="GO" id="GO:0016592">
    <property type="term" value="C:mediator complex"/>
    <property type="evidence" value="ECO:0007669"/>
    <property type="project" value="InterPro"/>
</dbReference>
<dbReference type="GO" id="GO:0006357">
    <property type="term" value="P:regulation of transcription by RNA polymerase II"/>
    <property type="evidence" value="ECO:0007669"/>
    <property type="project" value="InterPro"/>
</dbReference>
<dbReference type="PANTHER" id="PTHR15201:SF1">
    <property type="entry name" value="MEDIATOR OF RNA POLYMERASE II TRANSCRIPTION SUBUNIT 26"/>
    <property type="match status" value="1"/>
</dbReference>
<evidence type="ECO:0000256" key="6">
    <source>
        <dbReference type="ARBA" id="ARBA00023163"/>
    </source>
</evidence>
<dbReference type="PROSITE" id="PS51319">
    <property type="entry name" value="TFIIS_N"/>
    <property type="match status" value="1"/>
</dbReference>
<dbReference type="GO" id="GO:0003712">
    <property type="term" value="F:transcription coregulator activity"/>
    <property type="evidence" value="ECO:0007669"/>
    <property type="project" value="TreeGrafter"/>
</dbReference>
<evidence type="ECO:0000256" key="3">
    <source>
        <dbReference type="ARBA" id="ARBA00019686"/>
    </source>
</evidence>
<evidence type="ECO:0000256" key="5">
    <source>
        <dbReference type="ARBA" id="ARBA00023159"/>
    </source>
</evidence>
<evidence type="ECO:0000256" key="10">
    <source>
        <dbReference type="PROSITE-ProRule" id="PRU00649"/>
    </source>
</evidence>
<dbReference type="GO" id="GO:0070847">
    <property type="term" value="C:core mediator complex"/>
    <property type="evidence" value="ECO:0007669"/>
    <property type="project" value="TreeGrafter"/>
</dbReference>
<dbReference type="InterPro" id="IPR003617">
    <property type="entry name" value="TFIIS/CRSP70_N_sub"/>
</dbReference>
<name>A0AAV2KPD5_KNICA</name>
<sequence>MCPRDARDRLMLAIDGNHNVSNMALVLDVISFLEKYPITKEALEETRLGKLINDVRRKTPNAELAKRAKRLLRGWQRLLLPPGSSEQSPDHCKASWSPSPLPHTQNGASSTGKQELKSRNDFNNRKTKDRHVHETHKLPKARRLKAAHKSYGVSELKIRGKTLRLDADKPISTSLLLKASVMQQQQRGNKRRDREKTRRKSSYKGDSDVRFLRASKEPQGTFVESNQLKNKQSEAGNGQTQSAKEESAVSLLNTAAKTDMSDGCVDVPQVARRVEAAEVERLHSERWDGVNGCVDSRGRWWDWTQSFCVDLGGGGGGGGLEVGPYVCLD</sequence>
<keyword evidence="7 10" id="KW-0539">Nucleus</keyword>
<evidence type="ECO:0000313" key="13">
    <source>
        <dbReference type="EMBL" id="CAL1591812.1"/>
    </source>
</evidence>
<evidence type="ECO:0000256" key="7">
    <source>
        <dbReference type="ARBA" id="ARBA00023242"/>
    </source>
</evidence>
<feature type="domain" description="TFIIS N-terminal" evidence="12">
    <location>
        <begin position="1"/>
        <end position="82"/>
    </location>
</feature>
<dbReference type="GO" id="GO:0010628">
    <property type="term" value="P:positive regulation of gene expression"/>
    <property type="evidence" value="ECO:0007669"/>
    <property type="project" value="TreeGrafter"/>
</dbReference>
<dbReference type="PANTHER" id="PTHR15201">
    <property type="entry name" value="CRSP70"/>
    <property type="match status" value="1"/>
</dbReference>
<feature type="compositionally biased region" description="Polar residues" evidence="11">
    <location>
        <begin position="176"/>
        <end position="187"/>
    </location>
</feature>
<dbReference type="Pfam" id="PF08711">
    <property type="entry name" value="Med26"/>
    <property type="match status" value="1"/>
</dbReference>
<evidence type="ECO:0000313" key="14">
    <source>
        <dbReference type="Proteomes" id="UP001497482"/>
    </source>
</evidence>
<evidence type="ECO:0000256" key="4">
    <source>
        <dbReference type="ARBA" id="ARBA00023015"/>
    </source>
</evidence>
<evidence type="ECO:0000256" key="9">
    <source>
        <dbReference type="ARBA" id="ARBA00031968"/>
    </source>
</evidence>
<dbReference type="Pfam" id="PF15693">
    <property type="entry name" value="Med26_C"/>
    <property type="match status" value="1"/>
</dbReference>
<dbReference type="Gene3D" id="1.20.930.10">
    <property type="entry name" value="Conserved domain common to transcription factors TFIIS, elongin A, CRSP70"/>
    <property type="match status" value="1"/>
</dbReference>
<feature type="compositionally biased region" description="Polar residues" evidence="11">
    <location>
        <begin position="96"/>
        <end position="113"/>
    </location>
</feature>
<reference evidence="13 14" key="1">
    <citation type="submission" date="2024-04" db="EMBL/GenBank/DDBJ databases">
        <authorList>
            <person name="Waldvogel A.-M."/>
            <person name="Schoenle A."/>
        </authorList>
    </citation>
    <scope>NUCLEOTIDE SEQUENCE [LARGE SCALE GENOMIC DNA]</scope>
</reference>
<organism evidence="13 14">
    <name type="scientific">Knipowitschia caucasica</name>
    <name type="common">Caucasian dwarf goby</name>
    <name type="synonym">Pomatoschistus caucasicus</name>
    <dbReference type="NCBI Taxonomy" id="637954"/>
    <lineage>
        <taxon>Eukaryota</taxon>
        <taxon>Metazoa</taxon>
        <taxon>Chordata</taxon>
        <taxon>Craniata</taxon>
        <taxon>Vertebrata</taxon>
        <taxon>Euteleostomi</taxon>
        <taxon>Actinopterygii</taxon>
        <taxon>Neopterygii</taxon>
        <taxon>Teleostei</taxon>
        <taxon>Neoteleostei</taxon>
        <taxon>Acanthomorphata</taxon>
        <taxon>Gobiaria</taxon>
        <taxon>Gobiiformes</taxon>
        <taxon>Gobioidei</taxon>
        <taxon>Gobiidae</taxon>
        <taxon>Gobiinae</taxon>
        <taxon>Knipowitschia</taxon>
    </lineage>
</organism>
<feature type="compositionally biased region" description="Basic residues" evidence="11">
    <location>
        <begin position="188"/>
        <end position="202"/>
    </location>
</feature>
<evidence type="ECO:0000256" key="1">
    <source>
        <dbReference type="ARBA" id="ARBA00004123"/>
    </source>
</evidence>
<dbReference type="SMART" id="SM00509">
    <property type="entry name" value="TFS2N"/>
    <property type="match status" value="1"/>
</dbReference>
<dbReference type="Proteomes" id="UP001497482">
    <property type="component" value="Chromosome 2"/>
</dbReference>
<comment type="similarity">
    <text evidence="2">Belongs to the Mediator complex subunit 26 family.</text>
</comment>
<dbReference type="InterPro" id="IPR035441">
    <property type="entry name" value="TFIIS/LEDGF_dom_sf"/>
</dbReference>
<protein>
    <recommendedName>
        <fullName evidence="3">Mediator of RNA polymerase II transcription subunit 26</fullName>
    </recommendedName>
    <alternativeName>
        <fullName evidence="8">Cofactor required for Sp1 transcriptional activation subunit 7</fullName>
    </alternativeName>
    <alternativeName>
        <fullName evidence="9">Mediator complex subunit 26</fullName>
    </alternativeName>
</protein>
<evidence type="ECO:0000256" key="2">
    <source>
        <dbReference type="ARBA" id="ARBA00009681"/>
    </source>
</evidence>
<feature type="compositionally biased region" description="Basic and acidic residues" evidence="11">
    <location>
        <begin position="203"/>
        <end position="216"/>
    </location>
</feature>
<feature type="compositionally biased region" description="Basic and acidic residues" evidence="11">
    <location>
        <begin position="114"/>
        <end position="137"/>
    </location>
</feature>
<gene>
    <name evidence="13" type="ORF">KC01_LOCUS21151</name>
</gene>
<feature type="compositionally biased region" description="Polar residues" evidence="11">
    <location>
        <begin position="222"/>
        <end position="242"/>
    </location>
</feature>
<dbReference type="SUPFAM" id="SSF47676">
    <property type="entry name" value="Conserved domain common to transcription factors TFIIS, elongin A, CRSP70"/>
    <property type="match status" value="1"/>
</dbReference>
<feature type="compositionally biased region" description="Basic residues" evidence="11">
    <location>
        <begin position="138"/>
        <end position="148"/>
    </location>
</feature>
<evidence type="ECO:0000259" key="12">
    <source>
        <dbReference type="PROSITE" id="PS51319"/>
    </source>
</evidence>
<dbReference type="InterPro" id="IPR017923">
    <property type="entry name" value="TFIIS_N"/>
</dbReference>
<dbReference type="AlphaFoldDB" id="A0AAV2KPD5"/>
<proteinExistence type="inferred from homology"/>
<keyword evidence="5" id="KW-0010">Activator</keyword>
<comment type="subcellular location">
    <subcellularLocation>
        <location evidence="1 10">Nucleus</location>
    </subcellularLocation>
</comment>
<keyword evidence="4" id="KW-0805">Transcription regulation</keyword>